<dbReference type="AlphaFoldDB" id="A0A485LB40"/>
<evidence type="ECO:0000313" key="3">
    <source>
        <dbReference type="EMBL" id="VFT94068.1"/>
    </source>
</evidence>
<reference evidence="3 4" key="1">
    <citation type="submission" date="2019-03" db="EMBL/GenBank/DDBJ databases">
        <authorList>
            <person name="Gaulin E."/>
            <person name="Dumas B."/>
        </authorList>
    </citation>
    <scope>NUCLEOTIDE SEQUENCE [LARGE SCALE GENOMIC DNA]</scope>
    <source>
        <strain evidence="3">CBS 568.67</strain>
    </source>
</reference>
<feature type="transmembrane region" description="Helical" evidence="1">
    <location>
        <begin position="337"/>
        <end position="359"/>
    </location>
</feature>
<gene>
    <name evidence="3" type="primary">Aste57867_17312</name>
    <name evidence="2" type="ORF">As57867_017253</name>
    <name evidence="3" type="ORF">ASTE57867_17312</name>
</gene>
<accession>A0A485LB40</accession>
<name>A0A485LB40_9STRA</name>
<reference evidence="2" key="2">
    <citation type="submission" date="2019-06" db="EMBL/GenBank/DDBJ databases">
        <title>Genomics analysis of Aphanomyces spp. identifies a new class of oomycete effector associated with host adaptation.</title>
        <authorList>
            <person name="Gaulin E."/>
        </authorList>
    </citation>
    <scope>NUCLEOTIDE SEQUENCE</scope>
    <source>
        <strain evidence="2">CBS 578.67</strain>
    </source>
</reference>
<sequence>MYWGFAYDLWAANNTAGHTSTSLIRSSASYAFANASIEGMMAHTLGMDQPWGIGFGLVRNLLGPFGTIRMKRVVAPVALRQVYASTSGMLAQVASTNVTAQFPRWLSPSNLNLRPQAWDGYSIVFFGGNILCDITNTYNWNGIRYFSVDGACGSSLAETVIVTDALLLQAVLITPWNISASLSCKVVSDGGHISAVYKPCTQFIQNARAFLSSIFDNATIATSQAQGQLVKSLVRDGLGVAYSQFLSLDQIYNPDTDSLDCTDYVLDHVNVFAKTEPYIELFSWLYLFDWVEGRREVVSFQGDVGNLTLISGASALVEGSVNALEIPVNLAAYIRSLILYVTAIIFCVASLTSLYALLVGCRVDGTNLLELNRVGGLVWVGRPLLFVRGVTAVALLSSAGLSVQHKNQATGFQPTVVPTLTTLLSSGELTWLTYILNDLFSFLTLHHTGNYSTGSSLLASAATAIFSFVSPVTHHAVLARDCGVAAVDFQLTCVSGCVYIGSIERMLTLVGLAVASCTCSYGLDVCFTYLRRLRYKVEATEPDSVLLHATAKYSFKFWHCDDIAYMDKASAVLNGVLTFEWSDRLFLWDIKTWQTYEVDIRNQRDSSKGRHGSSYILRAIPLVE</sequence>
<keyword evidence="1" id="KW-0812">Transmembrane</keyword>
<evidence type="ECO:0000313" key="4">
    <source>
        <dbReference type="Proteomes" id="UP000332933"/>
    </source>
</evidence>
<dbReference type="EMBL" id="CAADRA010006109">
    <property type="protein sequence ID" value="VFT94068.1"/>
    <property type="molecule type" value="Genomic_DNA"/>
</dbReference>
<keyword evidence="4" id="KW-1185">Reference proteome</keyword>
<protein>
    <submittedName>
        <fullName evidence="3">Aste57867_17312 protein</fullName>
    </submittedName>
</protein>
<proteinExistence type="predicted"/>
<evidence type="ECO:0000313" key="2">
    <source>
        <dbReference type="EMBL" id="KAF0691486.1"/>
    </source>
</evidence>
<dbReference type="EMBL" id="VJMH01006088">
    <property type="protein sequence ID" value="KAF0691486.1"/>
    <property type="molecule type" value="Genomic_DNA"/>
</dbReference>
<keyword evidence="1" id="KW-1133">Transmembrane helix</keyword>
<evidence type="ECO:0000256" key="1">
    <source>
        <dbReference type="SAM" id="Phobius"/>
    </source>
</evidence>
<dbReference type="Proteomes" id="UP000332933">
    <property type="component" value="Unassembled WGS sequence"/>
</dbReference>
<organism evidence="3 4">
    <name type="scientific">Aphanomyces stellatus</name>
    <dbReference type="NCBI Taxonomy" id="120398"/>
    <lineage>
        <taxon>Eukaryota</taxon>
        <taxon>Sar</taxon>
        <taxon>Stramenopiles</taxon>
        <taxon>Oomycota</taxon>
        <taxon>Saprolegniomycetes</taxon>
        <taxon>Saprolegniales</taxon>
        <taxon>Verrucalvaceae</taxon>
        <taxon>Aphanomyces</taxon>
    </lineage>
</organism>
<keyword evidence="1" id="KW-0472">Membrane</keyword>